<dbReference type="Pfam" id="PF05187">
    <property type="entry name" value="Fer4_ETF_QO"/>
    <property type="match status" value="1"/>
</dbReference>
<dbReference type="Pfam" id="PF13450">
    <property type="entry name" value="NAD_binding_8"/>
    <property type="match status" value="1"/>
</dbReference>
<dbReference type="PROSITE" id="PS51379">
    <property type="entry name" value="4FE4S_FER_2"/>
    <property type="match status" value="1"/>
</dbReference>
<evidence type="ECO:0000313" key="14">
    <source>
        <dbReference type="EMBL" id="MDC7691947.1"/>
    </source>
</evidence>
<dbReference type="Pfam" id="PF21162">
    <property type="entry name" value="ETFQO_UQ-bd"/>
    <property type="match status" value="1"/>
</dbReference>
<evidence type="ECO:0000256" key="7">
    <source>
        <dbReference type="ARBA" id="ARBA00022982"/>
    </source>
</evidence>
<comment type="cofactor">
    <cofactor evidence="12">
        <name>[4Fe-4S] cluster</name>
        <dbReference type="ChEBI" id="CHEBI:49883"/>
    </cofactor>
    <text evidence="12">Binds 1 [4Fe-4S] cluster.</text>
</comment>
<gene>
    <name evidence="14" type="ORF">PQU93_14320</name>
</gene>
<evidence type="ECO:0000256" key="8">
    <source>
        <dbReference type="ARBA" id="ARBA00023002"/>
    </source>
</evidence>
<dbReference type="PANTHER" id="PTHR10617:SF107">
    <property type="entry name" value="ELECTRON TRANSFER FLAVOPROTEIN-UBIQUINONE OXIDOREDUCTASE, MITOCHONDRIAL"/>
    <property type="match status" value="1"/>
</dbReference>
<dbReference type="InterPro" id="IPR007859">
    <property type="entry name" value="ETF-QO/FixX_C"/>
</dbReference>
<accession>A0ABT5I7D8</accession>
<name>A0ABT5I7D8_VOGIN</name>
<dbReference type="SUPFAM" id="SSF51905">
    <property type="entry name" value="FAD/NAD(P)-binding domain"/>
    <property type="match status" value="1"/>
</dbReference>
<keyword evidence="7 12" id="KW-0249">Electron transport</keyword>
<keyword evidence="15" id="KW-1185">Reference proteome</keyword>
<evidence type="ECO:0000256" key="4">
    <source>
        <dbReference type="ARBA" id="ARBA00022630"/>
    </source>
</evidence>
<dbReference type="PANTHER" id="PTHR10617">
    <property type="entry name" value="ELECTRON TRANSFER FLAVOPROTEIN-UBIQUINONE OXIDOREDUCTASE"/>
    <property type="match status" value="1"/>
</dbReference>
<evidence type="ECO:0000256" key="9">
    <source>
        <dbReference type="ARBA" id="ARBA00023004"/>
    </source>
</evidence>
<dbReference type="RefSeq" id="WP_272803861.1">
    <property type="nucleotide sequence ID" value="NZ_JAQQKY010000009.1"/>
</dbReference>
<dbReference type="Proteomes" id="UP001221566">
    <property type="component" value="Unassembled WGS sequence"/>
</dbReference>
<evidence type="ECO:0000256" key="11">
    <source>
        <dbReference type="ARBA" id="ARBA00023075"/>
    </source>
</evidence>
<evidence type="ECO:0000256" key="2">
    <source>
        <dbReference type="ARBA" id="ARBA00002819"/>
    </source>
</evidence>
<dbReference type="InterPro" id="IPR040156">
    <property type="entry name" value="ETF-QO"/>
</dbReference>
<keyword evidence="3 12" id="KW-0813">Transport</keyword>
<dbReference type="Gene3D" id="3.30.70.20">
    <property type="match status" value="1"/>
</dbReference>
<evidence type="ECO:0000256" key="12">
    <source>
        <dbReference type="RuleBase" id="RU366068"/>
    </source>
</evidence>
<comment type="caution">
    <text evidence="14">The sequence shown here is derived from an EMBL/GenBank/DDBJ whole genome shotgun (WGS) entry which is preliminary data.</text>
</comment>
<evidence type="ECO:0000313" key="15">
    <source>
        <dbReference type="Proteomes" id="UP001221566"/>
    </source>
</evidence>
<sequence>MEYDVVVVGGGPSGLSAAIRLKQLAAEKGQELSVCLLEKGSEIGAHILSGAVLEPRTLNELIPDWKEKGAPLNTPAKQDSFLLLTETESIKLPTPPQMNNHGNYIISLGNFCRWLGQQAEELGVEIYPGFAAAEVLYHADGSVKGVATGNVGTGKNGDEEGEPGIELWAKQTVFAEGCRGSLTKGLFERFQLRTGADPQTYGIGIKELWEVKPELHEAGKITHTAGWPMDQKTYGGSFLYHLENNQVVVGFVVGLDYENPYLSPYEEFQRFKTHPAIKGVFEGGRRLSYGARAISEGGLQSIPKLTFAGGVLVGDTAGFLNVPKIKGTHTAMKSGMLAAEAVFALFAANSEAQGAEAVGYTAAFKQSWLHDELHSVRNIRPAFRWGLWPAMIYSAIDTYLFRGKAPWTLRHKHADHECLKPKDECTPIAYPKPDGVLTFDRLSSVFISNTNHSEEQPPHLQLKDASVPIRINLEKYDAPEQRYCPAGVYEIVGREEGEPRLQINAQNCVHCKTCDIKDPTQNINWVTPEGGGGPNYPNM</sequence>
<evidence type="ECO:0000256" key="10">
    <source>
        <dbReference type="ARBA" id="ARBA00023014"/>
    </source>
</evidence>
<dbReference type="InterPro" id="IPR049398">
    <property type="entry name" value="ETF-QO/FixC_UQ-bd"/>
</dbReference>
<evidence type="ECO:0000256" key="1">
    <source>
        <dbReference type="ARBA" id="ARBA00001974"/>
    </source>
</evidence>
<evidence type="ECO:0000256" key="6">
    <source>
        <dbReference type="ARBA" id="ARBA00022827"/>
    </source>
</evidence>
<organism evidence="14 15">
    <name type="scientific">Vogesella indigofera</name>
    <name type="common">Pseudomonas indigofera</name>
    <dbReference type="NCBI Taxonomy" id="45465"/>
    <lineage>
        <taxon>Bacteria</taxon>
        <taxon>Pseudomonadati</taxon>
        <taxon>Pseudomonadota</taxon>
        <taxon>Betaproteobacteria</taxon>
        <taxon>Neisseriales</taxon>
        <taxon>Chromobacteriaceae</taxon>
        <taxon>Vogesella</taxon>
    </lineage>
</organism>
<dbReference type="SUPFAM" id="SSF54862">
    <property type="entry name" value="4Fe-4S ferredoxins"/>
    <property type="match status" value="1"/>
</dbReference>
<reference evidence="14 15" key="1">
    <citation type="submission" date="2023-01" db="EMBL/GenBank/DDBJ databases">
        <title>Novel species of the genus Vogesella isolated from rivers.</title>
        <authorList>
            <person name="Lu H."/>
        </authorList>
    </citation>
    <scope>NUCLEOTIDE SEQUENCE [LARGE SCALE GENOMIC DNA]</scope>
    <source>
        <strain evidence="14 15">SH7W</strain>
    </source>
</reference>
<proteinExistence type="predicted"/>
<keyword evidence="4 12" id="KW-0285">Flavoprotein</keyword>
<dbReference type="InterPro" id="IPR036188">
    <property type="entry name" value="FAD/NAD-bd_sf"/>
</dbReference>
<keyword evidence="10 12" id="KW-0411">Iron-sulfur</keyword>
<keyword evidence="5 12" id="KW-0479">Metal-binding</keyword>
<keyword evidence="8 12" id="KW-0560">Oxidoreductase</keyword>
<dbReference type="Gene3D" id="3.50.50.60">
    <property type="entry name" value="FAD/NAD(P)-binding domain"/>
    <property type="match status" value="1"/>
</dbReference>
<evidence type="ECO:0000259" key="13">
    <source>
        <dbReference type="PROSITE" id="PS51379"/>
    </source>
</evidence>
<dbReference type="SUPFAM" id="SSF54373">
    <property type="entry name" value="FAD-linked reductases, C-terminal domain"/>
    <property type="match status" value="1"/>
</dbReference>
<dbReference type="EMBL" id="JAQQKY010000009">
    <property type="protein sequence ID" value="MDC7691947.1"/>
    <property type="molecule type" value="Genomic_DNA"/>
</dbReference>
<protein>
    <recommendedName>
        <fullName evidence="12">Electron transfer flavoprotein-ubiquinone oxidoreductase</fullName>
        <shortName evidence="12">ETF-QO</shortName>
        <ecNumber evidence="12">1.5.5.1</ecNumber>
    </recommendedName>
</protein>
<dbReference type="EC" id="1.5.5.1" evidence="12"/>
<keyword evidence="6 12" id="KW-0274">FAD</keyword>
<comment type="catalytic activity">
    <reaction evidence="12">
        <text>a ubiquinone + reduced [electron-transfer flavoprotein] = a ubiquinol + oxidized [electron-transfer flavoprotein] + H(+)</text>
        <dbReference type="Rhea" id="RHEA:24052"/>
        <dbReference type="Rhea" id="RHEA-COMP:9565"/>
        <dbReference type="Rhea" id="RHEA-COMP:9566"/>
        <dbReference type="Rhea" id="RHEA-COMP:10685"/>
        <dbReference type="Rhea" id="RHEA-COMP:10686"/>
        <dbReference type="ChEBI" id="CHEBI:15378"/>
        <dbReference type="ChEBI" id="CHEBI:16389"/>
        <dbReference type="ChEBI" id="CHEBI:17976"/>
        <dbReference type="ChEBI" id="CHEBI:57692"/>
        <dbReference type="ChEBI" id="CHEBI:58307"/>
        <dbReference type="EC" id="1.5.5.1"/>
    </reaction>
</comment>
<dbReference type="Gene3D" id="3.30.9.90">
    <property type="match status" value="1"/>
</dbReference>
<keyword evidence="11 12" id="KW-0830">Ubiquinone</keyword>
<dbReference type="InterPro" id="IPR017896">
    <property type="entry name" value="4Fe4S_Fe-S-bd"/>
</dbReference>
<keyword evidence="9 12" id="KW-0408">Iron</keyword>
<evidence type="ECO:0000256" key="5">
    <source>
        <dbReference type="ARBA" id="ARBA00022723"/>
    </source>
</evidence>
<evidence type="ECO:0000256" key="3">
    <source>
        <dbReference type="ARBA" id="ARBA00022448"/>
    </source>
</evidence>
<comment type="function">
    <text evidence="2 12">Accepts electrons from ETF and reduces ubiquinone.</text>
</comment>
<feature type="domain" description="4Fe-4S ferredoxin-type" evidence="13">
    <location>
        <begin position="499"/>
        <end position="528"/>
    </location>
</feature>
<comment type="cofactor">
    <cofactor evidence="1 12">
        <name>FAD</name>
        <dbReference type="ChEBI" id="CHEBI:57692"/>
    </cofactor>
</comment>